<dbReference type="AlphaFoldDB" id="A0A4R7V134"/>
<feature type="transmembrane region" description="Helical" evidence="1">
    <location>
        <begin position="12"/>
        <end position="34"/>
    </location>
</feature>
<evidence type="ECO:0000313" key="3">
    <source>
        <dbReference type="Proteomes" id="UP000295804"/>
    </source>
</evidence>
<accession>A0A4R7V134</accession>
<protein>
    <submittedName>
        <fullName evidence="2">Uncharacterized protein</fullName>
    </submittedName>
</protein>
<organism evidence="2 3">
    <name type="scientific">Pseudomonas helmanticensis</name>
    <dbReference type="NCBI Taxonomy" id="1471381"/>
    <lineage>
        <taxon>Bacteria</taxon>
        <taxon>Pseudomonadati</taxon>
        <taxon>Pseudomonadota</taxon>
        <taxon>Gammaproteobacteria</taxon>
        <taxon>Pseudomonadales</taxon>
        <taxon>Pseudomonadaceae</taxon>
        <taxon>Pseudomonas</taxon>
    </lineage>
</organism>
<comment type="caution">
    <text evidence="2">The sequence shown here is derived from an EMBL/GenBank/DDBJ whole genome shotgun (WGS) entry which is preliminary data.</text>
</comment>
<name>A0A4R7V134_9PSED</name>
<dbReference type="EMBL" id="SOCQ01000013">
    <property type="protein sequence ID" value="TDV42998.1"/>
    <property type="molecule type" value="Genomic_DNA"/>
</dbReference>
<keyword evidence="1" id="KW-0472">Membrane</keyword>
<keyword evidence="1" id="KW-0812">Transmembrane</keyword>
<reference evidence="2 3" key="1">
    <citation type="submission" date="2019-03" db="EMBL/GenBank/DDBJ databases">
        <title>Genomic analyses of the natural microbiome of Caenorhabditis elegans.</title>
        <authorList>
            <person name="Samuel B."/>
        </authorList>
    </citation>
    <scope>NUCLEOTIDE SEQUENCE [LARGE SCALE GENOMIC DNA]</scope>
    <source>
        <strain evidence="2 3">BIGb0525</strain>
    </source>
</reference>
<dbReference type="Proteomes" id="UP000295804">
    <property type="component" value="Unassembled WGS sequence"/>
</dbReference>
<proteinExistence type="predicted"/>
<sequence length="57" mass="6296">MANASGGKIRQCYEMSVSALLVIFSRYLLIVMSAQGVLISTKQYSVTCKNIYCQSLN</sequence>
<evidence type="ECO:0000313" key="2">
    <source>
        <dbReference type="EMBL" id="TDV42998.1"/>
    </source>
</evidence>
<keyword evidence="1" id="KW-1133">Transmembrane helix</keyword>
<gene>
    <name evidence="2" type="ORF">EDF87_113128</name>
</gene>
<evidence type="ECO:0000256" key="1">
    <source>
        <dbReference type="SAM" id="Phobius"/>
    </source>
</evidence>